<feature type="transmembrane region" description="Helical" evidence="1">
    <location>
        <begin position="12"/>
        <end position="29"/>
    </location>
</feature>
<keyword evidence="1" id="KW-0812">Transmembrane</keyword>
<sequence>MYDLCTQHRAQCVLLQIFFFFYVFMKYTLGRAEKTKSKKVV</sequence>
<accession>A0A0K2T475</accession>
<reference evidence="2" key="1">
    <citation type="submission" date="2014-05" db="EMBL/GenBank/DDBJ databases">
        <authorList>
            <person name="Chronopoulou M."/>
        </authorList>
    </citation>
    <scope>NUCLEOTIDE SEQUENCE</scope>
    <source>
        <tissue evidence="2">Whole organism</tissue>
    </source>
</reference>
<dbReference type="EMBL" id="HACA01003016">
    <property type="protein sequence ID" value="CDW20377.1"/>
    <property type="molecule type" value="Transcribed_RNA"/>
</dbReference>
<organism evidence="2">
    <name type="scientific">Lepeophtheirus salmonis</name>
    <name type="common">Salmon louse</name>
    <name type="synonym">Caligus salmonis</name>
    <dbReference type="NCBI Taxonomy" id="72036"/>
    <lineage>
        <taxon>Eukaryota</taxon>
        <taxon>Metazoa</taxon>
        <taxon>Ecdysozoa</taxon>
        <taxon>Arthropoda</taxon>
        <taxon>Crustacea</taxon>
        <taxon>Multicrustacea</taxon>
        <taxon>Hexanauplia</taxon>
        <taxon>Copepoda</taxon>
        <taxon>Siphonostomatoida</taxon>
        <taxon>Caligidae</taxon>
        <taxon>Lepeophtheirus</taxon>
    </lineage>
</organism>
<proteinExistence type="predicted"/>
<evidence type="ECO:0000313" key="2">
    <source>
        <dbReference type="EMBL" id="CDW20377.1"/>
    </source>
</evidence>
<dbReference type="AlphaFoldDB" id="A0A0K2T475"/>
<keyword evidence="1" id="KW-1133">Transmembrane helix</keyword>
<evidence type="ECO:0000256" key="1">
    <source>
        <dbReference type="SAM" id="Phobius"/>
    </source>
</evidence>
<name>A0A0K2T475_LEPSM</name>
<keyword evidence="1" id="KW-0472">Membrane</keyword>
<protein>
    <submittedName>
        <fullName evidence="2">Uncharacterized protein</fullName>
    </submittedName>
</protein>